<keyword evidence="4 6" id="KW-0472">Membrane</keyword>
<reference evidence="8" key="2">
    <citation type="submission" date="2023-05" db="EMBL/GenBank/DDBJ databases">
        <authorList>
            <consortium name="Lawrence Berkeley National Laboratory"/>
            <person name="Steindorff A."/>
            <person name="Hensen N."/>
            <person name="Bonometti L."/>
            <person name="Westerberg I."/>
            <person name="Brannstrom I.O."/>
            <person name="Guillou S."/>
            <person name="Cros-Aarteil S."/>
            <person name="Calhoun S."/>
            <person name="Haridas S."/>
            <person name="Kuo A."/>
            <person name="Mondo S."/>
            <person name="Pangilinan J."/>
            <person name="Riley R."/>
            <person name="Labutti K."/>
            <person name="Andreopoulos B."/>
            <person name="Lipzen A."/>
            <person name="Chen C."/>
            <person name="Yanf M."/>
            <person name="Daum C."/>
            <person name="Ng V."/>
            <person name="Clum A."/>
            <person name="Ohm R."/>
            <person name="Martin F."/>
            <person name="Silar P."/>
            <person name="Natvig D."/>
            <person name="Lalanne C."/>
            <person name="Gautier V."/>
            <person name="Ament-Velasquez S.L."/>
            <person name="Kruys A."/>
            <person name="Hutchinson M.I."/>
            <person name="Powell A.J."/>
            <person name="Barry K."/>
            <person name="Miller A.N."/>
            <person name="Grigoriev I.V."/>
            <person name="Debuchy R."/>
            <person name="Gladieux P."/>
            <person name="Thoren M.H."/>
            <person name="Johannesson H."/>
        </authorList>
    </citation>
    <scope>NUCLEOTIDE SEQUENCE</scope>
    <source>
        <strain evidence="8">PSN309</strain>
    </source>
</reference>
<dbReference type="InterPro" id="IPR011701">
    <property type="entry name" value="MFS"/>
</dbReference>
<comment type="caution">
    <text evidence="8">The sequence shown here is derived from an EMBL/GenBank/DDBJ whole genome shotgun (WGS) entry which is preliminary data.</text>
</comment>
<feature type="region of interest" description="Disordered" evidence="5">
    <location>
        <begin position="205"/>
        <end position="228"/>
    </location>
</feature>
<feature type="transmembrane region" description="Helical" evidence="6">
    <location>
        <begin position="118"/>
        <end position="138"/>
    </location>
</feature>
<dbReference type="PANTHER" id="PTHR23507">
    <property type="entry name" value="ZGC:174356"/>
    <property type="match status" value="1"/>
</dbReference>
<evidence type="ECO:0000256" key="1">
    <source>
        <dbReference type="ARBA" id="ARBA00004141"/>
    </source>
</evidence>
<dbReference type="GO" id="GO:0016020">
    <property type="term" value="C:membrane"/>
    <property type="evidence" value="ECO:0007669"/>
    <property type="project" value="UniProtKB-SubCell"/>
</dbReference>
<keyword evidence="9" id="KW-1185">Reference proteome</keyword>
<dbReference type="Pfam" id="PF07690">
    <property type="entry name" value="MFS_1"/>
    <property type="match status" value="1"/>
</dbReference>
<dbReference type="InterPro" id="IPR036259">
    <property type="entry name" value="MFS_trans_sf"/>
</dbReference>
<accession>A0AAN6WMP6</accession>
<evidence type="ECO:0000313" key="9">
    <source>
        <dbReference type="Proteomes" id="UP001302126"/>
    </source>
</evidence>
<feature type="transmembrane region" description="Helical" evidence="6">
    <location>
        <begin position="84"/>
        <end position="106"/>
    </location>
</feature>
<proteinExistence type="predicted"/>
<keyword evidence="2 6" id="KW-0812">Transmembrane</keyword>
<name>A0AAN6WMP6_9PEZI</name>
<comment type="subcellular location">
    <subcellularLocation>
        <location evidence="1">Membrane</location>
        <topology evidence="1">Multi-pass membrane protein</topology>
    </subcellularLocation>
</comment>
<dbReference type="Gene3D" id="1.20.1250.20">
    <property type="entry name" value="MFS general substrate transporter like domains"/>
    <property type="match status" value="1"/>
</dbReference>
<dbReference type="PANTHER" id="PTHR23507:SF1">
    <property type="entry name" value="FI18259P1-RELATED"/>
    <property type="match status" value="1"/>
</dbReference>
<feature type="transmembrane region" description="Helical" evidence="6">
    <location>
        <begin position="150"/>
        <end position="172"/>
    </location>
</feature>
<dbReference type="AlphaFoldDB" id="A0AAN6WMP6"/>
<feature type="compositionally biased region" description="Basic and acidic residues" evidence="5">
    <location>
        <begin position="219"/>
        <end position="228"/>
    </location>
</feature>
<dbReference type="EMBL" id="MU864470">
    <property type="protein sequence ID" value="KAK4184894.1"/>
    <property type="molecule type" value="Genomic_DNA"/>
</dbReference>
<feature type="transmembrane region" description="Helical" evidence="6">
    <location>
        <begin position="296"/>
        <end position="317"/>
    </location>
</feature>
<reference evidence="8" key="1">
    <citation type="journal article" date="2023" name="Mol. Phylogenet. Evol.">
        <title>Genome-scale phylogeny and comparative genomics of the fungal order Sordariales.</title>
        <authorList>
            <person name="Hensen N."/>
            <person name="Bonometti L."/>
            <person name="Westerberg I."/>
            <person name="Brannstrom I.O."/>
            <person name="Guillou S."/>
            <person name="Cros-Aarteil S."/>
            <person name="Calhoun S."/>
            <person name="Haridas S."/>
            <person name="Kuo A."/>
            <person name="Mondo S."/>
            <person name="Pangilinan J."/>
            <person name="Riley R."/>
            <person name="LaButti K."/>
            <person name="Andreopoulos B."/>
            <person name="Lipzen A."/>
            <person name="Chen C."/>
            <person name="Yan M."/>
            <person name="Daum C."/>
            <person name="Ng V."/>
            <person name="Clum A."/>
            <person name="Steindorff A."/>
            <person name="Ohm R.A."/>
            <person name="Martin F."/>
            <person name="Silar P."/>
            <person name="Natvig D.O."/>
            <person name="Lalanne C."/>
            <person name="Gautier V."/>
            <person name="Ament-Velasquez S.L."/>
            <person name="Kruys A."/>
            <person name="Hutchinson M.I."/>
            <person name="Powell A.J."/>
            <person name="Barry K."/>
            <person name="Miller A.N."/>
            <person name="Grigoriev I.V."/>
            <person name="Debuchy R."/>
            <person name="Gladieux P."/>
            <person name="Hiltunen Thoren M."/>
            <person name="Johannesson H."/>
        </authorList>
    </citation>
    <scope>NUCLEOTIDE SEQUENCE</scope>
    <source>
        <strain evidence="8">PSN309</strain>
    </source>
</reference>
<keyword evidence="3 6" id="KW-1133">Transmembrane helix</keyword>
<evidence type="ECO:0000256" key="4">
    <source>
        <dbReference type="ARBA" id="ARBA00023136"/>
    </source>
</evidence>
<dbReference type="Proteomes" id="UP001302126">
    <property type="component" value="Unassembled WGS sequence"/>
</dbReference>
<gene>
    <name evidence="8" type="ORF">QBC35DRAFT_390688</name>
</gene>
<feature type="transmembrane region" description="Helical" evidence="6">
    <location>
        <begin position="59"/>
        <end position="77"/>
    </location>
</feature>
<feature type="domain" description="Major facilitator superfamily (MFS) profile" evidence="7">
    <location>
        <begin position="1"/>
        <end position="431"/>
    </location>
</feature>
<organism evidence="8 9">
    <name type="scientific">Podospora australis</name>
    <dbReference type="NCBI Taxonomy" id="1536484"/>
    <lineage>
        <taxon>Eukaryota</taxon>
        <taxon>Fungi</taxon>
        <taxon>Dikarya</taxon>
        <taxon>Ascomycota</taxon>
        <taxon>Pezizomycotina</taxon>
        <taxon>Sordariomycetes</taxon>
        <taxon>Sordariomycetidae</taxon>
        <taxon>Sordariales</taxon>
        <taxon>Podosporaceae</taxon>
        <taxon>Podospora</taxon>
    </lineage>
</organism>
<feature type="transmembrane region" description="Helical" evidence="6">
    <location>
        <begin position="178"/>
        <end position="199"/>
    </location>
</feature>
<feature type="transmembrane region" description="Helical" evidence="6">
    <location>
        <begin position="338"/>
        <end position="362"/>
    </location>
</feature>
<evidence type="ECO:0000313" key="8">
    <source>
        <dbReference type="EMBL" id="KAK4184894.1"/>
    </source>
</evidence>
<dbReference type="GO" id="GO:0022857">
    <property type="term" value="F:transmembrane transporter activity"/>
    <property type="evidence" value="ECO:0007669"/>
    <property type="project" value="InterPro"/>
</dbReference>
<evidence type="ECO:0000256" key="2">
    <source>
        <dbReference type="ARBA" id="ARBA00022692"/>
    </source>
</evidence>
<dbReference type="InterPro" id="IPR020846">
    <property type="entry name" value="MFS_dom"/>
</dbReference>
<evidence type="ECO:0000256" key="5">
    <source>
        <dbReference type="SAM" id="MobiDB-lite"/>
    </source>
</evidence>
<protein>
    <submittedName>
        <fullName evidence="8">Major facilitator superfamily domain-containing protein</fullName>
    </submittedName>
</protein>
<dbReference type="PROSITE" id="PS50850">
    <property type="entry name" value="MFS"/>
    <property type="match status" value="1"/>
</dbReference>
<evidence type="ECO:0000256" key="6">
    <source>
        <dbReference type="SAM" id="Phobius"/>
    </source>
</evidence>
<dbReference type="SUPFAM" id="SSF103473">
    <property type="entry name" value="MFS general substrate transporter"/>
    <property type="match status" value="1"/>
</dbReference>
<evidence type="ECO:0000256" key="3">
    <source>
        <dbReference type="ARBA" id="ARBA00022989"/>
    </source>
</evidence>
<evidence type="ECO:0000259" key="7">
    <source>
        <dbReference type="PROSITE" id="PS50850"/>
    </source>
</evidence>
<sequence length="431" mass="47140">SLFLQIGSFLSLAPQTAILESIVCRQYYEDIRLRPLVIDDCKIEPIQSKVAFINGWKDVFETLPVIVFAVPFGALADKIGRKKVLLLAIFGIILSDGWVRLIYSFPDVFPPRAVWLGGWWQAIGAGGATLTSIIFAQVADVCPPEKRTTVFSLMTAIDLAIQIVFIPVGAGLMEINPWIPMFTTLALDAVGLVLGRLLLPETLRTGPPNATAEQENTQNEDRGSKSDRDIRSQLRAFIAATSELGSWISGNMRVVLVMGSMFCFSLAMTSDGKLLLQYVSKRLGWTIGKASVLLSFKAGVSLLATVIVLPVASNLLIQRMGMSEARLDRVISQTNGAFLVFGSTIIALATSWVPLIFGQIFFSLGSTFLVAGRSVVTNMVEPKHRGLAFTVLSILSPIQSPSSPPLHQILVESLFALQLILVRLVRIQHQW</sequence>
<feature type="non-terminal residue" evidence="8">
    <location>
        <position position="1"/>
    </location>
</feature>
<feature type="transmembrane region" description="Helical" evidence="6">
    <location>
        <begin position="254"/>
        <end position="276"/>
    </location>
</feature>